<name>A0A517ZV35_9PLAN</name>
<dbReference type="InterPro" id="IPR023155">
    <property type="entry name" value="Cyt_c-552/4"/>
</dbReference>
<dbReference type="InterPro" id="IPR036280">
    <property type="entry name" value="Multihaem_cyt_sf"/>
</dbReference>
<dbReference type="Pfam" id="PF09699">
    <property type="entry name" value="Paired_CXXCH_1"/>
    <property type="match status" value="1"/>
</dbReference>
<dbReference type="InterPro" id="IPR010177">
    <property type="entry name" value="Paired_CXXCH_1"/>
</dbReference>
<evidence type="ECO:0000313" key="5">
    <source>
        <dbReference type="EMBL" id="QDU46311.1"/>
    </source>
</evidence>
<dbReference type="PANTHER" id="PTHR35038">
    <property type="entry name" value="DISSIMILATORY SULFITE REDUCTASE SIRA"/>
    <property type="match status" value="1"/>
</dbReference>
<keyword evidence="2" id="KW-1133">Transmembrane helix</keyword>
<dbReference type="SUPFAM" id="SSF48695">
    <property type="entry name" value="Multiheme cytochromes"/>
    <property type="match status" value="1"/>
</dbReference>
<dbReference type="Proteomes" id="UP000319383">
    <property type="component" value="Chromosome"/>
</dbReference>
<evidence type="ECO:0000313" key="6">
    <source>
        <dbReference type="Proteomes" id="UP000319383"/>
    </source>
</evidence>
<feature type="transmembrane region" description="Helical" evidence="2">
    <location>
        <begin position="12"/>
        <end position="29"/>
    </location>
</feature>
<keyword evidence="1" id="KW-0732">Signal</keyword>
<dbReference type="EMBL" id="CP036276">
    <property type="protein sequence ID" value="QDU46311.1"/>
    <property type="molecule type" value="Genomic_DNA"/>
</dbReference>
<feature type="domain" description="Cytochrome c-552/4" evidence="4">
    <location>
        <begin position="97"/>
        <end position="115"/>
    </location>
</feature>
<organism evidence="5 6">
    <name type="scientific">Symmachiella dynata</name>
    <dbReference type="NCBI Taxonomy" id="2527995"/>
    <lineage>
        <taxon>Bacteria</taxon>
        <taxon>Pseudomonadati</taxon>
        <taxon>Planctomycetota</taxon>
        <taxon>Planctomycetia</taxon>
        <taxon>Planctomycetales</taxon>
        <taxon>Planctomycetaceae</taxon>
        <taxon>Symmachiella</taxon>
    </lineage>
</organism>
<keyword evidence="6" id="KW-1185">Reference proteome</keyword>
<evidence type="ECO:0000256" key="2">
    <source>
        <dbReference type="SAM" id="Phobius"/>
    </source>
</evidence>
<accession>A0A517ZV35</accession>
<reference evidence="5 6" key="1">
    <citation type="submission" date="2019-02" db="EMBL/GenBank/DDBJ databases">
        <title>Deep-cultivation of Planctomycetes and their phenomic and genomic characterization uncovers novel biology.</title>
        <authorList>
            <person name="Wiegand S."/>
            <person name="Jogler M."/>
            <person name="Boedeker C."/>
            <person name="Pinto D."/>
            <person name="Vollmers J."/>
            <person name="Rivas-Marin E."/>
            <person name="Kohn T."/>
            <person name="Peeters S.H."/>
            <person name="Heuer A."/>
            <person name="Rast P."/>
            <person name="Oberbeckmann S."/>
            <person name="Bunk B."/>
            <person name="Jeske O."/>
            <person name="Meyerdierks A."/>
            <person name="Storesund J.E."/>
            <person name="Kallscheuer N."/>
            <person name="Luecker S."/>
            <person name="Lage O.M."/>
            <person name="Pohl T."/>
            <person name="Merkel B.J."/>
            <person name="Hornburger P."/>
            <person name="Mueller R.-W."/>
            <person name="Bruemmer F."/>
            <person name="Labrenz M."/>
            <person name="Spormann A.M."/>
            <person name="Op den Camp H."/>
            <person name="Overmann J."/>
            <person name="Amann R."/>
            <person name="Jetten M.S.M."/>
            <person name="Mascher T."/>
            <person name="Medema M.H."/>
            <person name="Devos D.P."/>
            <person name="Kaster A.-K."/>
            <person name="Ovreas L."/>
            <person name="Rohde M."/>
            <person name="Galperin M.Y."/>
            <person name="Jogler C."/>
        </authorList>
    </citation>
    <scope>NUCLEOTIDE SEQUENCE [LARGE SCALE GENOMIC DNA]</scope>
    <source>
        <strain evidence="5 6">Mal52</strain>
    </source>
</reference>
<dbReference type="KEGG" id="sdyn:Mal52_48290"/>
<dbReference type="Gene3D" id="1.10.1130.10">
    <property type="entry name" value="Flavocytochrome C3, Chain A"/>
    <property type="match status" value="2"/>
</dbReference>
<evidence type="ECO:0000259" key="3">
    <source>
        <dbReference type="Pfam" id="PF09699"/>
    </source>
</evidence>
<dbReference type="InterPro" id="IPR051829">
    <property type="entry name" value="Multiheme_Cytochr_ET"/>
</dbReference>
<dbReference type="AlphaFoldDB" id="A0A517ZV35"/>
<protein>
    <submittedName>
        <fullName evidence="5">Doubled CXXCH motif (Paired_CXXCH_1)</fullName>
    </submittedName>
</protein>
<dbReference type="PANTHER" id="PTHR35038:SF8">
    <property type="entry name" value="C-TYPE POLYHEME CYTOCHROME OMCC"/>
    <property type="match status" value="1"/>
</dbReference>
<feature type="domain" description="Doubled CXXCH motif" evidence="3">
    <location>
        <begin position="422"/>
        <end position="454"/>
    </location>
</feature>
<proteinExistence type="predicted"/>
<sequence>MARPIGSIKDHLVFLLTLVGFAGLILYAYSRQDSQPATTEVAKPPTPTRPAGPVRVQEFGQYALWWDGIPEQVKADRVDTGAHTNIYPSDYSGPESCRKCHEENYDSWSKHPHHWMNALADAETVKGDFSGNAKIEYLGGTATFYRDGEKYCMQLERDGVRHVSEINQTIGSRFYQYYVGRQLEGPEPADHPRYTEDHVLPFGYWLDRKEWVPIVHVHEPDRESKDYDPFPLQASPPWNDWDTYCDQATDLYRAQCNFCHTTFPVGDMLMRDQQKIGLFVPVNLNLSLPDYVAKATPELWDPQRQPWEVTNDEIVSILRKYRTFEAKDKAVTLGVSCEACHLGAKEHAENKAIKPKFFPASPDLAIHTADGQMDFGRTHDNVNWACGRCHVGPRPSFASGSSTWNSTEYSDAMKGSCYTKLTCIECHDPHEATGPKWSQTPAQDDASCLKCHEQFLPTDARQAHTHHPIDSEGSRCMNCHMPRINEGLQDVVRTHTIFSPTNPDMIEANEPNACNMCHVDRPIDWTLEHLKEWYDTSFNEFALKRNYPEREAPAAIGWLKSDKEHVRQVATDALTREDSTWALADLLGALDDPFRTNRQFARIGLERMLGIQLSDYGYQYYMTEEQRQEPLKRIREALIPEDLPSKPDGS</sequence>
<keyword evidence="2" id="KW-0472">Membrane</keyword>
<evidence type="ECO:0000256" key="1">
    <source>
        <dbReference type="ARBA" id="ARBA00022729"/>
    </source>
</evidence>
<evidence type="ECO:0000259" key="4">
    <source>
        <dbReference type="Pfam" id="PF13435"/>
    </source>
</evidence>
<gene>
    <name evidence="5" type="ORF">Mal52_48290</name>
</gene>
<keyword evidence="2" id="KW-0812">Transmembrane</keyword>
<dbReference type="Pfam" id="PF13435">
    <property type="entry name" value="Cytochrome_C554"/>
    <property type="match status" value="1"/>
</dbReference>
<dbReference type="RefSeq" id="WP_145378840.1">
    <property type="nucleotide sequence ID" value="NZ_CP036276.1"/>
</dbReference>